<organism evidence="2 3">
    <name type="scientific">Solirubrobacter pauli</name>
    <dbReference type="NCBI Taxonomy" id="166793"/>
    <lineage>
        <taxon>Bacteria</taxon>
        <taxon>Bacillati</taxon>
        <taxon>Actinomycetota</taxon>
        <taxon>Thermoleophilia</taxon>
        <taxon>Solirubrobacterales</taxon>
        <taxon>Solirubrobacteraceae</taxon>
        <taxon>Solirubrobacter</taxon>
    </lineage>
</organism>
<name>A0A660LJ47_9ACTN</name>
<reference evidence="2 3" key="1">
    <citation type="submission" date="2018-10" db="EMBL/GenBank/DDBJ databases">
        <title>Genomic Encyclopedia of Archaeal and Bacterial Type Strains, Phase II (KMG-II): from individual species to whole genera.</title>
        <authorList>
            <person name="Goeker M."/>
        </authorList>
    </citation>
    <scope>NUCLEOTIDE SEQUENCE [LARGE SCALE GENOMIC DNA]</scope>
    <source>
        <strain evidence="2 3">DSM 14954</strain>
    </source>
</reference>
<evidence type="ECO:0000313" key="2">
    <source>
        <dbReference type="EMBL" id="RKQ93224.1"/>
    </source>
</evidence>
<gene>
    <name evidence="2" type="ORF">C8N24_3085</name>
</gene>
<dbReference type="EMBL" id="RBIL01000001">
    <property type="protein sequence ID" value="RKQ93224.1"/>
    <property type="molecule type" value="Genomic_DNA"/>
</dbReference>
<comment type="caution">
    <text evidence="2">The sequence shown here is derived from an EMBL/GenBank/DDBJ whole genome shotgun (WGS) entry which is preliminary data.</text>
</comment>
<feature type="region of interest" description="Disordered" evidence="1">
    <location>
        <begin position="29"/>
        <end position="73"/>
    </location>
</feature>
<proteinExistence type="predicted"/>
<feature type="compositionally biased region" description="Low complexity" evidence="1">
    <location>
        <begin position="64"/>
        <end position="73"/>
    </location>
</feature>
<dbReference type="RefSeq" id="WP_121251149.1">
    <property type="nucleotide sequence ID" value="NZ_RBIL01000001.1"/>
</dbReference>
<sequence>MYSVADAGYLYERLAEVLRVSAELADDRAERATSMGDAAGASAARADAQRVRAAGARADRAAADRLGGPVNHP</sequence>
<evidence type="ECO:0000313" key="3">
    <source>
        <dbReference type="Proteomes" id="UP000278962"/>
    </source>
</evidence>
<dbReference type="Proteomes" id="UP000278962">
    <property type="component" value="Unassembled WGS sequence"/>
</dbReference>
<protein>
    <submittedName>
        <fullName evidence="2">Uncharacterized protein</fullName>
    </submittedName>
</protein>
<evidence type="ECO:0000256" key="1">
    <source>
        <dbReference type="SAM" id="MobiDB-lite"/>
    </source>
</evidence>
<dbReference type="AlphaFoldDB" id="A0A660LJ47"/>
<accession>A0A660LJ47</accession>
<feature type="compositionally biased region" description="Low complexity" evidence="1">
    <location>
        <begin position="36"/>
        <end position="56"/>
    </location>
</feature>
<keyword evidence="3" id="KW-1185">Reference proteome</keyword>